<dbReference type="CTD" id="9942038"/>
<organism evidence="2">
    <name type="scientific">Loa loa</name>
    <name type="common">Eye worm</name>
    <name type="synonym">Filaria loa</name>
    <dbReference type="NCBI Taxonomy" id="7209"/>
    <lineage>
        <taxon>Eukaryota</taxon>
        <taxon>Metazoa</taxon>
        <taxon>Ecdysozoa</taxon>
        <taxon>Nematoda</taxon>
        <taxon>Chromadorea</taxon>
        <taxon>Rhabditida</taxon>
        <taxon>Spirurina</taxon>
        <taxon>Spiruromorpha</taxon>
        <taxon>Filarioidea</taxon>
        <taxon>Onchocercidae</taxon>
        <taxon>Loa</taxon>
    </lineage>
</organism>
<evidence type="ECO:0000313" key="2">
    <source>
        <dbReference type="EMBL" id="EFO23848.1"/>
    </source>
</evidence>
<dbReference type="AlphaFoldDB" id="A0A1S0U1Q0"/>
<dbReference type="InterPro" id="IPR036034">
    <property type="entry name" value="PDZ_sf"/>
</dbReference>
<dbReference type="OMA" id="YGFIIRH"/>
<dbReference type="RefSeq" id="XP_003140220.1">
    <property type="nucleotide sequence ID" value="XM_003140172.1"/>
</dbReference>
<dbReference type="SUPFAM" id="SSF50156">
    <property type="entry name" value="PDZ domain-like"/>
    <property type="match status" value="1"/>
</dbReference>
<reference evidence="2" key="1">
    <citation type="submission" date="2012-04" db="EMBL/GenBank/DDBJ databases">
        <title>The Genome Sequence of Loa loa.</title>
        <authorList>
            <consortium name="The Broad Institute Genome Sequencing Platform"/>
            <consortium name="Broad Institute Genome Sequencing Center for Infectious Disease"/>
            <person name="Nutman T.B."/>
            <person name="Fink D.L."/>
            <person name="Russ C."/>
            <person name="Young S."/>
            <person name="Zeng Q."/>
            <person name="Gargeya S."/>
            <person name="Alvarado L."/>
            <person name="Berlin A."/>
            <person name="Chapman S.B."/>
            <person name="Chen Z."/>
            <person name="Freedman E."/>
            <person name="Gellesch M."/>
            <person name="Goldberg J."/>
            <person name="Griggs A."/>
            <person name="Gujja S."/>
            <person name="Heilman E.R."/>
            <person name="Heiman D."/>
            <person name="Howarth C."/>
            <person name="Mehta T."/>
            <person name="Neiman D."/>
            <person name="Pearson M."/>
            <person name="Roberts A."/>
            <person name="Saif S."/>
            <person name="Shea T."/>
            <person name="Shenoy N."/>
            <person name="Sisk P."/>
            <person name="Stolte C."/>
            <person name="Sykes S."/>
            <person name="White J."/>
            <person name="Yandava C."/>
            <person name="Haas B."/>
            <person name="Henn M.R."/>
            <person name="Nusbaum C."/>
            <person name="Birren B."/>
        </authorList>
    </citation>
    <scope>NUCLEOTIDE SEQUENCE [LARGE SCALE GENOMIC DNA]</scope>
</reference>
<dbReference type="InterPro" id="IPR041489">
    <property type="entry name" value="PDZ_6"/>
</dbReference>
<dbReference type="EMBL" id="JH712091">
    <property type="protein sequence ID" value="EFO23848.1"/>
    <property type="molecule type" value="Genomic_DNA"/>
</dbReference>
<dbReference type="InParanoid" id="A0A1S0U1Q0"/>
<dbReference type="OrthoDB" id="2272012at2759"/>
<dbReference type="Pfam" id="PF17820">
    <property type="entry name" value="PDZ_6"/>
    <property type="match status" value="1"/>
</dbReference>
<proteinExistence type="predicted"/>
<sequence>MTESKLLLRRSSVDIPYGFIIRHISFYPSKGSSIEGMKCPQKPFYVLIILSVKPASVADKAGLRTGHQIIGMNGHGVNRLNYSDVCRITERLFKFVVKF</sequence>
<accession>A0A1S0U1Q0</accession>
<name>A0A1S0U1Q0_LOALO</name>
<dbReference type="GeneID" id="9942038"/>
<gene>
    <name evidence="2" type="ORF">LOAG_04635</name>
</gene>
<dbReference type="KEGG" id="loa:LOAG_04635"/>
<feature type="domain" description="PDZ" evidence="1">
    <location>
        <begin position="48"/>
        <end position="88"/>
    </location>
</feature>
<dbReference type="Gene3D" id="2.30.42.10">
    <property type="match status" value="1"/>
</dbReference>
<protein>
    <recommendedName>
        <fullName evidence="1">PDZ domain-containing protein</fullName>
    </recommendedName>
</protein>
<evidence type="ECO:0000259" key="1">
    <source>
        <dbReference type="Pfam" id="PF17820"/>
    </source>
</evidence>